<accession>A0A9P4SID7</accession>
<dbReference type="Proteomes" id="UP000799429">
    <property type="component" value="Unassembled WGS sequence"/>
</dbReference>
<dbReference type="Pfam" id="PF23731">
    <property type="entry name" value="ARM_ECM29_C"/>
    <property type="match status" value="1"/>
</dbReference>
<evidence type="ECO:0000313" key="2">
    <source>
        <dbReference type="Proteomes" id="UP000799429"/>
    </source>
</evidence>
<reference evidence="1" key="1">
    <citation type="journal article" date="2020" name="Stud. Mycol.">
        <title>101 Dothideomycetes genomes: a test case for predicting lifestyles and emergence of pathogens.</title>
        <authorList>
            <person name="Haridas S."/>
            <person name="Albert R."/>
            <person name="Binder M."/>
            <person name="Bloem J."/>
            <person name="Labutti K."/>
            <person name="Salamov A."/>
            <person name="Andreopoulos B."/>
            <person name="Baker S."/>
            <person name="Barry K."/>
            <person name="Bills G."/>
            <person name="Bluhm B."/>
            <person name="Cannon C."/>
            <person name="Castanera R."/>
            <person name="Culley D."/>
            <person name="Daum C."/>
            <person name="Ezra D."/>
            <person name="Gonzalez J."/>
            <person name="Henrissat B."/>
            <person name="Kuo A."/>
            <person name="Liang C."/>
            <person name="Lipzen A."/>
            <person name="Lutzoni F."/>
            <person name="Magnuson J."/>
            <person name="Mondo S."/>
            <person name="Nolan M."/>
            <person name="Ohm R."/>
            <person name="Pangilinan J."/>
            <person name="Park H.-J."/>
            <person name="Ramirez L."/>
            <person name="Alfaro M."/>
            <person name="Sun H."/>
            <person name="Tritt A."/>
            <person name="Yoshinaga Y."/>
            <person name="Zwiers L.-H."/>
            <person name="Turgeon B."/>
            <person name="Goodwin S."/>
            <person name="Spatafora J."/>
            <person name="Crous P."/>
            <person name="Grigoriev I."/>
        </authorList>
    </citation>
    <scope>NUCLEOTIDE SEQUENCE</scope>
    <source>
        <strain evidence="1">CBS 101060</strain>
    </source>
</reference>
<name>A0A9P4SID7_9PEZI</name>
<keyword evidence="2" id="KW-1185">Reference proteome</keyword>
<organism evidence="1 2">
    <name type="scientific">Patellaria atrata CBS 101060</name>
    <dbReference type="NCBI Taxonomy" id="1346257"/>
    <lineage>
        <taxon>Eukaryota</taxon>
        <taxon>Fungi</taxon>
        <taxon>Dikarya</taxon>
        <taxon>Ascomycota</taxon>
        <taxon>Pezizomycotina</taxon>
        <taxon>Dothideomycetes</taxon>
        <taxon>Dothideomycetes incertae sedis</taxon>
        <taxon>Patellariales</taxon>
        <taxon>Patellariaceae</taxon>
        <taxon>Patellaria</taxon>
    </lineage>
</organism>
<comment type="caution">
    <text evidence="1">The sequence shown here is derived from an EMBL/GenBank/DDBJ whole genome shotgun (WGS) entry which is preliminary data.</text>
</comment>
<sequence>MSTTVYDIAAPIVEELTKVDEDGMDIDAKDDDPMKDEKVRNKTLAGAIASILDSVNPVLVKGADPVSQTSRALEVAAKAITSSFSVIQESTFEGLKEFFERLEHADSNPETPDDMSINVSKLLFGWSNDAMAEALRIKKAKAILAFAKIPWKGIVKTVLDEHLRNEIEGEKSTVVRKELESVKYG</sequence>
<evidence type="ECO:0000313" key="1">
    <source>
        <dbReference type="EMBL" id="KAF2842824.1"/>
    </source>
</evidence>
<proteinExistence type="predicted"/>
<gene>
    <name evidence="1" type="ORF">M501DRAFT_31973</name>
</gene>
<protein>
    <submittedName>
        <fullName evidence="1">Uncharacterized protein</fullName>
    </submittedName>
</protein>
<dbReference type="EMBL" id="MU006089">
    <property type="protein sequence ID" value="KAF2842824.1"/>
    <property type="molecule type" value="Genomic_DNA"/>
</dbReference>
<dbReference type="AlphaFoldDB" id="A0A9P4SID7"/>